<dbReference type="KEGG" id="dsc:ABOD76_04435"/>
<keyword evidence="1" id="KW-0472">Membrane</keyword>
<name>A0AAU7U5Z0_9DEIO</name>
<evidence type="ECO:0000313" key="2">
    <source>
        <dbReference type="EMBL" id="XBV83942.1"/>
    </source>
</evidence>
<keyword evidence="2" id="KW-0614">Plasmid</keyword>
<reference evidence="2" key="1">
    <citation type="submission" date="2024-06" db="EMBL/GenBank/DDBJ databases">
        <title>Draft Genome Sequence of Deinococcus sonorensis Type Strain KR-87, a Biofilm Producing Representative of the Genus Deinococcus.</title>
        <authorList>
            <person name="Boren L.S."/>
            <person name="Grosso R.A."/>
            <person name="Hugenberg-Cox A.N."/>
            <person name="Hill J.T.E."/>
            <person name="Albert C.M."/>
            <person name="Tuohy J.M."/>
        </authorList>
    </citation>
    <scope>NUCLEOTIDE SEQUENCE</scope>
    <source>
        <strain evidence="2">KR-87</strain>
        <plasmid evidence="2">pDson03</plasmid>
    </source>
</reference>
<dbReference type="AlphaFoldDB" id="A0AAU7U5Z0"/>
<proteinExistence type="predicted"/>
<geneLocation type="plasmid" evidence="2">
    <name>pDson03</name>
</geneLocation>
<feature type="transmembrane region" description="Helical" evidence="1">
    <location>
        <begin position="175"/>
        <end position="195"/>
    </location>
</feature>
<keyword evidence="1" id="KW-0812">Transmembrane</keyword>
<organism evidence="2">
    <name type="scientific">Deinococcus sonorensis KR-87</name>
    <dbReference type="NCBI Taxonomy" id="694439"/>
    <lineage>
        <taxon>Bacteria</taxon>
        <taxon>Thermotogati</taxon>
        <taxon>Deinococcota</taxon>
        <taxon>Deinococci</taxon>
        <taxon>Deinococcales</taxon>
        <taxon>Deinococcaceae</taxon>
        <taxon>Deinococcus</taxon>
    </lineage>
</organism>
<keyword evidence="1" id="KW-1133">Transmembrane helix</keyword>
<gene>
    <name evidence="2" type="ORF">ABOD76_04435</name>
</gene>
<dbReference type="RefSeq" id="WP_350241828.1">
    <property type="nucleotide sequence ID" value="NZ_CP158298.1"/>
</dbReference>
<sequence>MDTVTAHAAPANSGITLTVWLESATADLAPPAAKHLTEALRAHVQDAIEAGLTEAQAVRDMGDLAAAARQYVRSYLAAGWSSLSQIYPMRFGPFTDWLPLLVVLIQLVPGTDSHALPWAPLGVLVAWLVSVPLTHRLDGSLRSVVRGLIGAVLAALTSGIGGLQMHPLTWSQGLTVGFGVLGSAISAVVLTRYLAR</sequence>
<protein>
    <submittedName>
        <fullName evidence="2">Uncharacterized protein</fullName>
    </submittedName>
</protein>
<dbReference type="EMBL" id="CP158298">
    <property type="protein sequence ID" value="XBV83942.1"/>
    <property type="molecule type" value="Genomic_DNA"/>
</dbReference>
<feature type="transmembrane region" description="Helical" evidence="1">
    <location>
        <begin position="145"/>
        <end position="163"/>
    </location>
</feature>
<accession>A0AAU7U5Z0</accession>
<evidence type="ECO:0000256" key="1">
    <source>
        <dbReference type="SAM" id="Phobius"/>
    </source>
</evidence>